<feature type="compositionally biased region" description="Basic residues" evidence="1">
    <location>
        <begin position="52"/>
        <end position="65"/>
    </location>
</feature>
<feature type="compositionally biased region" description="Polar residues" evidence="1">
    <location>
        <begin position="36"/>
        <end position="47"/>
    </location>
</feature>
<feature type="region of interest" description="Disordered" evidence="1">
    <location>
        <begin position="1"/>
        <end position="75"/>
    </location>
</feature>
<organism evidence="2 3">
    <name type="scientific">Phytophthora megakarya</name>
    <dbReference type="NCBI Taxonomy" id="4795"/>
    <lineage>
        <taxon>Eukaryota</taxon>
        <taxon>Sar</taxon>
        <taxon>Stramenopiles</taxon>
        <taxon>Oomycota</taxon>
        <taxon>Peronosporomycetes</taxon>
        <taxon>Peronosporales</taxon>
        <taxon>Peronosporaceae</taxon>
        <taxon>Phytophthora</taxon>
    </lineage>
</organism>
<comment type="caution">
    <text evidence="2">The sequence shown here is derived from an EMBL/GenBank/DDBJ whole genome shotgun (WGS) entry which is preliminary data.</text>
</comment>
<feature type="non-terminal residue" evidence="2">
    <location>
        <position position="527"/>
    </location>
</feature>
<feature type="compositionally biased region" description="Basic and acidic residues" evidence="1">
    <location>
        <begin position="302"/>
        <end position="312"/>
    </location>
</feature>
<feature type="region of interest" description="Disordered" evidence="1">
    <location>
        <begin position="499"/>
        <end position="527"/>
    </location>
</feature>
<dbReference type="EMBL" id="NBNE01015832">
    <property type="protein sequence ID" value="OWY93569.1"/>
    <property type="molecule type" value="Genomic_DNA"/>
</dbReference>
<reference evidence="3" key="1">
    <citation type="submission" date="2017-03" db="EMBL/GenBank/DDBJ databases">
        <title>Phytopthora megakarya and P. palmivora, two closely related causual agents of cacao black pod achieved similar genome size and gene model numbers by different mechanisms.</title>
        <authorList>
            <person name="Ali S."/>
            <person name="Shao J."/>
            <person name="Larry D.J."/>
            <person name="Kronmiller B."/>
            <person name="Shen D."/>
            <person name="Strem M.D."/>
            <person name="Melnick R.L."/>
            <person name="Guiltinan M.J."/>
            <person name="Tyler B.M."/>
            <person name="Meinhardt L.W."/>
            <person name="Bailey B.A."/>
        </authorList>
    </citation>
    <scope>NUCLEOTIDE SEQUENCE [LARGE SCALE GENOMIC DNA]</scope>
    <source>
        <strain evidence="3">zdho120</strain>
    </source>
</reference>
<dbReference type="OrthoDB" id="120549at2759"/>
<feature type="compositionally biased region" description="Low complexity" evidence="1">
    <location>
        <begin position="204"/>
        <end position="217"/>
    </location>
</feature>
<feature type="compositionally biased region" description="Basic and acidic residues" evidence="1">
    <location>
        <begin position="66"/>
        <end position="75"/>
    </location>
</feature>
<feature type="region of interest" description="Disordered" evidence="1">
    <location>
        <begin position="188"/>
        <end position="260"/>
    </location>
</feature>
<evidence type="ECO:0000313" key="2">
    <source>
        <dbReference type="EMBL" id="OWY93569.1"/>
    </source>
</evidence>
<evidence type="ECO:0008006" key="4">
    <source>
        <dbReference type="Google" id="ProtNLM"/>
    </source>
</evidence>
<feature type="region of interest" description="Disordered" evidence="1">
    <location>
        <begin position="299"/>
        <end position="319"/>
    </location>
</feature>
<feature type="compositionally biased region" description="Basic residues" evidence="1">
    <location>
        <begin position="499"/>
        <end position="519"/>
    </location>
</feature>
<accession>A0A225UN56</accession>
<sequence>MDLEEKPRPPPETLSRAPADADIGRDPPGEARTAQAERTSSINTPSASRDAAKKKKNPKSARKQLKVPDADTEDRWDQKWTDEDLAQTFYKKDLFSFLLEDPVMKILNPTLIGELQGPTMEPAGTPGQLEAATQLLRMLKDAGITPGAFNASELFDLETSVIQRSAKILYEKLEPLVGAITQPETVKLKPTRNPEYQTGSSQYASATSEAESDSSADLQRMTLGPSGEEMLRDHQANNKPGRSSHEPTPMAAPTVTSRTPEQMPSFFNAAMNRYLKETQTEGLTPMAGRHTTTNQDVEMESVESHHGSHGEYDPDNLSVDTPRQAVIASAGATSAPSTTTPPIRVSAISELKEYSGKDHDEDRAWSWLDKLRSAFVRDQAPDSEKCLVLGDLLTGPVRYWYRQLSRSTRSKWKSLFEAFQMQYCGRGISVARQYYHPKNRSDESPLEYLHRLNVKDGPLATRREHVEHFIETLDDRDLADQLALLRLTDAEDLEETLRARQRAKARQGKPHTRTNKFRQKAVPEPPS</sequence>
<gene>
    <name evidence="2" type="ORF">PHMEG_00036986</name>
</gene>
<name>A0A225UN56_9STRA</name>
<protein>
    <recommendedName>
        <fullName evidence="4">Retrotransposon gag domain-containing protein</fullName>
    </recommendedName>
</protein>
<proteinExistence type="predicted"/>
<dbReference type="AlphaFoldDB" id="A0A225UN56"/>
<keyword evidence="3" id="KW-1185">Reference proteome</keyword>
<dbReference type="Proteomes" id="UP000198211">
    <property type="component" value="Unassembled WGS sequence"/>
</dbReference>
<feature type="compositionally biased region" description="Polar residues" evidence="1">
    <location>
        <begin position="194"/>
        <end position="203"/>
    </location>
</feature>
<evidence type="ECO:0000313" key="3">
    <source>
        <dbReference type="Proteomes" id="UP000198211"/>
    </source>
</evidence>
<evidence type="ECO:0000256" key="1">
    <source>
        <dbReference type="SAM" id="MobiDB-lite"/>
    </source>
</evidence>